<accession>N9QU12</accession>
<gene>
    <name evidence="1" type="ORF">F889_02177</name>
</gene>
<comment type="caution">
    <text evidence="1">The sequence shown here is derived from an EMBL/GenBank/DDBJ whole genome shotgun (WGS) entry which is preliminary data.</text>
</comment>
<dbReference type="Gene3D" id="4.10.410.40">
    <property type="match status" value="1"/>
</dbReference>
<evidence type="ECO:0000313" key="1">
    <source>
        <dbReference type="EMBL" id="ENX33516.1"/>
    </source>
</evidence>
<dbReference type="OrthoDB" id="6039265at2"/>
<reference evidence="1 2" key="1">
    <citation type="submission" date="2013-02" db="EMBL/GenBank/DDBJ databases">
        <title>The Genome Sequence of Acinetobacter sp. NIPH 1859.</title>
        <authorList>
            <consortium name="The Broad Institute Genome Sequencing Platform"/>
            <consortium name="The Broad Institute Genome Sequencing Center for Infectious Disease"/>
            <person name="Cerqueira G."/>
            <person name="Feldgarden M."/>
            <person name="Courvalin P."/>
            <person name="Perichon B."/>
            <person name="Grillot-Courvalin C."/>
            <person name="Clermont D."/>
            <person name="Rocha E."/>
            <person name="Yoon E.-J."/>
            <person name="Nemec A."/>
            <person name="Walker B."/>
            <person name="Young S.K."/>
            <person name="Zeng Q."/>
            <person name="Gargeya S."/>
            <person name="Fitzgerald M."/>
            <person name="Haas B."/>
            <person name="Abouelleil A."/>
            <person name="Alvarado L."/>
            <person name="Arachchi H.M."/>
            <person name="Berlin A.M."/>
            <person name="Chapman S.B."/>
            <person name="Dewar J."/>
            <person name="Goldberg J."/>
            <person name="Griggs A."/>
            <person name="Gujja S."/>
            <person name="Hansen M."/>
            <person name="Howarth C."/>
            <person name="Imamovic A."/>
            <person name="Larimer J."/>
            <person name="McCowan C."/>
            <person name="Murphy C."/>
            <person name="Neiman D."/>
            <person name="Pearson M."/>
            <person name="Priest M."/>
            <person name="Roberts A."/>
            <person name="Saif S."/>
            <person name="Shea T."/>
            <person name="Sisk P."/>
            <person name="Sykes S."/>
            <person name="Wortman J."/>
            <person name="Nusbaum C."/>
            <person name="Birren B."/>
        </authorList>
    </citation>
    <scope>NUCLEOTIDE SEQUENCE [LARGE SCALE GENOMIC DNA]</scope>
    <source>
        <strain evidence="1 2">NIPH 1859</strain>
    </source>
</reference>
<name>N9QU12_9GAMM</name>
<protein>
    <recommendedName>
        <fullName evidence="3">Phage tail protein</fullName>
    </recommendedName>
</protein>
<dbReference type="HOGENOM" id="CLU_099443_1_0_6"/>
<dbReference type="PATRIC" id="fig|1217695.3.peg.2114"/>
<sequence length="154" mass="16378">MAEIKVQGTNVYAFDGTAVTQLVCLTGIDLGSDSTTRIENTCLDETQSKSYLNGLSDPAESSLTFNLDPENESHLKLIEWATAKKEGLQFYVGASDGTAPITATGGTVTVPATRSWWTFTGGVSTPVPSFEADALVGYTVTLQRSSTIVFTPKT</sequence>
<organism evidence="1 2">
    <name type="scientific">Acinetobacter colistiniresistens</name>
    <dbReference type="NCBI Taxonomy" id="280145"/>
    <lineage>
        <taxon>Bacteria</taxon>
        <taxon>Pseudomonadati</taxon>
        <taxon>Pseudomonadota</taxon>
        <taxon>Gammaproteobacteria</taxon>
        <taxon>Moraxellales</taxon>
        <taxon>Moraxellaceae</taxon>
        <taxon>Acinetobacter</taxon>
    </lineage>
</organism>
<dbReference type="EMBL" id="APRZ01000017">
    <property type="protein sequence ID" value="ENX33516.1"/>
    <property type="molecule type" value="Genomic_DNA"/>
</dbReference>
<dbReference type="Proteomes" id="UP000013009">
    <property type="component" value="Unassembled WGS sequence"/>
</dbReference>
<keyword evidence="2" id="KW-1185">Reference proteome</keyword>
<dbReference type="Pfam" id="PF16460">
    <property type="entry name" value="Phage_TTP_11"/>
    <property type="match status" value="1"/>
</dbReference>
<dbReference type="RefSeq" id="WP_005274009.1">
    <property type="nucleotide sequence ID" value="NZ_KB850195.1"/>
</dbReference>
<dbReference type="InterPro" id="IPR032495">
    <property type="entry name" value="Phage_TTP_11"/>
</dbReference>
<proteinExistence type="predicted"/>
<evidence type="ECO:0000313" key="2">
    <source>
        <dbReference type="Proteomes" id="UP000013009"/>
    </source>
</evidence>
<evidence type="ECO:0008006" key="3">
    <source>
        <dbReference type="Google" id="ProtNLM"/>
    </source>
</evidence>
<dbReference type="AlphaFoldDB" id="N9QU12"/>